<feature type="compositionally biased region" description="Polar residues" evidence="1">
    <location>
        <begin position="256"/>
        <end position="267"/>
    </location>
</feature>
<evidence type="ECO:0000256" key="1">
    <source>
        <dbReference type="SAM" id="MobiDB-lite"/>
    </source>
</evidence>
<evidence type="ECO:0000313" key="2">
    <source>
        <dbReference type="EMBL" id="QBM90429.1"/>
    </source>
</evidence>
<reference evidence="3" key="1">
    <citation type="submission" date="2019-03" db="EMBL/GenBank/DDBJ databases">
        <title>Snf2 controls pulcherriminic acid biosynthesis and connects pigmentation and antifungal activity of the yeast Metschnikowia pulcherrima.</title>
        <authorList>
            <person name="Gore-Lloyd D."/>
            <person name="Sumann I."/>
            <person name="Brachmann A.O."/>
            <person name="Schneeberger K."/>
            <person name="Ortiz-Merino R.A."/>
            <person name="Moreno-Beltran M."/>
            <person name="Schlaefli M."/>
            <person name="Kirner P."/>
            <person name="Santos Kron A."/>
            <person name="Wolfe K.H."/>
            <person name="Piel J."/>
            <person name="Ahrens C.H."/>
            <person name="Henk D."/>
            <person name="Freimoser F.M."/>
        </authorList>
    </citation>
    <scope>NUCLEOTIDE SEQUENCE [LARGE SCALE GENOMIC DNA]</scope>
    <source>
        <strain evidence="3">APC 1.2</strain>
    </source>
</reference>
<feature type="compositionally biased region" description="Polar residues" evidence="1">
    <location>
        <begin position="191"/>
        <end position="216"/>
    </location>
</feature>
<name>A0A4P6XTF7_9ASCO</name>
<accession>A0A4P6XTF7</accession>
<keyword evidence="3" id="KW-1185">Reference proteome</keyword>
<organism evidence="2 3">
    <name type="scientific">Metschnikowia aff. pulcherrima</name>
    <dbReference type="NCBI Taxonomy" id="2163413"/>
    <lineage>
        <taxon>Eukaryota</taxon>
        <taxon>Fungi</taxon>
        <taxon>Dikarya</taxon>
        <taxon>Ascomycota</taxon>
        <taxon>Saccharomycotina</taxon>
        <taxon>Pichiomycetes</taxon>
        <taxon>Metschnikowiaceae</taxon>
        <taxon>Metschnikowia</taxon>
    </lineage>
</organism>
<feature type="region of interest" description="Disordered" evidence="1">
    <location>
        <begin position="127"/>
        <end position="148"/>
    </location>
</feature>
<protein>
    <submittedName>
        <fullName evidence="2">Uncharacterized protein</fullName>
    </submittedName>
</protein>
<proteinExistence type="predicted"/>
<feature type="region of interest" description="Disordered" evidence="1">
    <location>
        <begin position="191"/>
        <end position="217"/>
    </location>
</feature>
<dbReference type="EMBL" id="CP034461">
    <property type="protein sequence ID" value="QBM90429.1"/>
    <property type="molecule type" value="Genomic_DNA"/>
</dbReference>
<dbReference type="AlphaFoldDB" id="A0A4P6XTF7"/>
<evidence type="ECO:0000313" key="3">
    <source>
        <dbReference type="Proteomes" id="UP000292447"/>
    </source>
</evidence>
<feature type="region of interest" description="Disordered" evidence="1">
    <location>
        <begin position="230"/>
        <end position="267"/>
    </location>
</feature>
<gene>
    <name evidence="2" type="ORF">METSCH_F00100</name>
</gene>
<dbReference type="Proteomes" id="UP000292447">
    <property type="component" value="Chromosome VI"/>
</dbReference>
<feature type="compositionally biased region" description="Low complexity" evidence="1">
    <location>
        <begin position="129"/>
        <end position="145"/>
    </location>
</feature>
<sequence length="335" mass="32749">MGVSSTLSSVQGVSSVPVIPSGIFTGYHNSTTGTVSSSLSLKSFATESESVITIAPESQPSSDLSTASDSVISSVSRSSIFWKSDSMSLPAATATSLITPSTSVQPGMSGSIVVSVSGASGTPAIAPASGTSVTSSDVVSSDGTSIDASGSAIATPAVVSLASEIPSESDSVAQSGTIFATSVSASLIESKSGSSTASGNTANPEHTEGSAVSNSEGDIVSVTAEPSVEISAVPSKSGTAAPIGGGSRGEALGASESETGLLSASAASTGDAHVTRTSLPLDSHSTHVVWQSTWTSKSVASSETVSTASVEFGNSAGKSDISMAMIIISVIAFAF</sequence>